<sequence>MSESIKKYREENSLLTGGITFCSTKQVGGQGMKNKVLKKLLALSLAAGMAVAAIGCGSSETTAEGSAPAEAVSEEASAEGVTEKTASGKLDLVTIYPSDGSTASGVVTGYKADILAKRGLQAEVWAWSEEKTNAILASGDLPDIMFVNGEKLNTLIEAGLVLNLDDYLTEEKLPHVLGDSPLMTAINYSREYRSAGEGVLYGIPTQVGVFELPKDNGLWADTGRDAVKVNWDVYYAAGCPEINSVDDLIPVMKKMMEIKPEADDGTKTWGTILNAGSDATYWGNIQLWNKWFGYESDNLPYLIESDMVNGVYSSILETGKDSLYYKGLKWYNECYREGVMDPDSINNDRETQKAKVEKSLACMIPSGTAAGWAGYLPVYIKGQQLYPEKWLQSYGIDNYLVVSAKCKNLEAALRAVDMLADPDTYFEIYCGPEGIQWEYDEEGLVMPTEYGLDCAINGTDVEINGEKIVLWLDKDRITSDKYAASYFGPDGAREYKGISEWYEVKAVNNDNEDYVQWRETFGYDRFYDQVVDNNAFYAESPLDNVVNFCPQPEDTMQLTIDAIKECVVEASWKMVYSDSEDAFDKIWAQMIQDCIELDGEAIVQWRMDELNKAMEIKDALSAD</sequence>
<dbReference type="InterPro" id="IPR006059">
    <property type="entry name" value="SBP"/>
</dbReference>
<dbReference type="SUPFAM" id="SSF53850">
    <property type="entry name" value="Periplasmic binding protein-like II"/>
    <property type="match status" value="1"/>
</dbReference>
<comment type="caution">
    <text evidence="1">The sequence shown here is derived from an EMBL/GenBank/DDBJ whole genome shotgun (WGS) entry which is preliminary data.</text>
</comment>
<evidence type="ECO:0000313" key="1">
    <source>
        <dbReference type="EMBL" id="RGE56999.1"/>
    </source>
</evidence>
<evidence type="ECO:0000313" key="2">
    <source>
        <dbReference type="Proteomes" id="UP000260812"/>
    </source>
</evidence>
<accession>A0A3E3HYX3</accession>
<dbReference type="Proteomes" id="UP000260812">
    <property type="component" value="Unassembled WGS sequence"/>
</dbReference>
<name>A0A3E3HYX3_9FIRM</name>
<dbReference type="AlphaFoldDB" id="A0A3E3HYX3"/>
<protein>
    <submittedName>
        <fullName evidence="1">Extracellular solute-binding protein</fullName>
    </submittedName>
</protein>
<proteinExistence type="predicted"/>
<dbReference type="Gene3D" id="3.40.190.10">
    <property type="entry name" value="Periplasmic binding protein-like II"/>
    <property type="match status" value="2"/>
</dbReference>
<dbReference type="Pfam" id="PF01547">
    <property type="entry name" value="SBP_bac_1"/>
    <property type="match status" value="1"/>
</dbReference>
<keyword evidence="2" id="KW-1185">Reference proteome</keyword>
<gene>
    <name evidence="1" type="ORF">DXC51_21735</name>
</gene>
<dbReference type="EMBL" id="QVLV01000019">
    <property type="protein sequence ID" value="RGE56999.1"/>
    <property type="molecule type" value="Genomic_DNA"/>
</dbReference>
<reference evidence="1" key="1">
    <citation type="submission" date="2018-08" db="EMBL/GenBank/DDBJ databases">
        <title>A genome reference for cultivated species of the human gut microbiota.</title>
        <authorList>
            <person name="Zou Y."/>
            <person name="Xue W."/>
            <person name="Luo G."/>
        </authorList>
    </citation>
    <scope>NUCLEOTIDE SEQUENCE [LARGE SCALE GENOMIC DNA]</scope>
    <source>
        <strain evidence="1">TF05-5AC</strain>
    </source>
</reference>
<organism evidence="1 2">
    <name type="scientific">Eisenbergiella massiliensis</name>
    <dbReference type="NCBI Taxonomy" id="1720294"/>
    <lineage>
        <taxon>Bacteria</taxon>
        <taxon>Bacillati</taxon>
        <taxon>Bacillota</taxon>
        <taxon>Clostridia</taxon>
        <taxon>Lachnospirales</taxon>
        <taxon>Lachnospiraceae</taxon>
        <taxon>Eisenbergiella</taxon>
    </lineage>
</organism>